<feature type="transmembrane region" description="Helical" evidence="2">
    <location>
        <begin position="192"/>
        <end position="210"/>
    </location>
</feature>
<evidence type="ECO:0000313" key="3">
    <source>
        <dbReference type="EMBL" id="GAA4498046.1"/>
    </source>
</evidence>
<feature type="transmembrane region" description="Helical" evidence="2">
    <location>
        <begin position="89"/>
        <end position="111"/>
    </location>
</feature>
<feature type="region of interest" description="Disordered" evidence="1">
    <location>
        <begin position="315"/>
        <end position="337"/>
    </location>
</feature>
<feature type="transmembrane region" description="Helical" evidence="2">
    <location>
        <begin position="222"/>
        <end position="247"/>
    </location>
</feature>
<evidence type="ECO:0000256" key="1">
    <source>
        <dbReference type="SAM" id="MobiDB-lite"/>
    </source>
</evidence>
<organism evidence="3 4">
    <name type="scientific">Actinoallomurus oryzae</name>
    <dbReference type="NCBI Taxonomy" id="502180"/>
    <lineage>
        <taxon>Bacteria</taxon>
        <taxon>Bacillati</taxon>
        <taxon>Actinomycetota</taxon>
        <taxon>Actinomycetes</taxon>
        <taxon>Streptosporangiales</taxon>
        <taxon>Thermomonosporaceae</taxon>
        <taxon>Actinoallomurus</taxon>
    </lineage>
</organism>
<dbReference type="Proteomes" id="UP001500503">
    <property type="component" value="Unassembled WGS sequence"/>
</dbReference>
<sequence length="337" mass="35638">MAAMEHTDGNGRTPLVAILGCLGTAVFFEAVTVLATQDKTVRAASPWQDDPYDAVVSLTQLAVPMLALVIALRLAAWRAPGGPDREQQTARAAGVMTALVGITLVFEWAAVVARAHAPSWDTWTSVLIGGLVAASLLTVTVTAMLARGRRPRGSSRRWRHDWLGDVVLLCARVPVLRRWAGPDAAAWVRRRAMTVFVTLSVLAAAAVTGSQAIGERWTDPLLIAWMLVVQTASDLAFCVISNAVAGFVARPPRTRTRRVVETAVVAGCVAIHLATAFRDALWPGARPLTSVPDLVALTLGTGLLTSLVVAGTRLAPARHPDPPAGPGDGPAHPLTQH</sequence>
<feature type="transmembrane region" description="Helical" evidence="2">
    <location>
        <begin position="12"/>
        <end position="35"/>
    </location>
</feature>
<evidence type="ECO:0000313" key="4">
    <source>
        <dbReference type="Proteomes" id="UP001500503"/>
    </source>
</evidence>
<proteinExistence type="predicted"/>
<gene>
    <name evidence="3" type="ORF">GCM10023191_042570</name>
</gene>
<dbReference type="EMBL" id="BAABHF010000023">
    <property type="protein sequence ID" value="GAA4498046.1"/>
    <property type="molecule type" value="Genomic_DNA"/>
</dbReference>
<comment type="caution">
    <text evidence="3">The sequence shown here is derived from an EMBL/GenBank/DDBJ whole genome shotgun (WGS) entry which is preliminary data.</text>
</comment>
<evidence type="ECO:0000256" key="2">
    <source>
        <dbReference type="SAM" id="Phobius"/>
    </source>
</evidence>
<feature type="transmembrane region" description="Helical" evidence="2">
    <location>
        <begin position="289"/>
        <end position="310"/>
    </location>
</feature>
<keyword evidence="2" id="KW-0812">Transmembrane</keyword>
<feature type="transmembrane region" description="Helical" evidence="2">
    <location>
        <begin position="55"/>
        <end position="77"/>
    </location>
</feature>
<feature type="transmembrane region" description="Helical" evidence="2">
    <location>
        <begin position="259"/>
        <end position="277"/>
    </location>
</feature>
<protein>
    <submittedName>
        <fullName evidence="3">Uncharacterized protein</fullName>
    </submittedName>
</protein>
<reference evidence="4" key="1">
    <citation type="journal article" date="2019" name="Int. J. Syst. Evol. Microbiol.">
        <title>The Global Catalogue of Microorganisms (GCM) 10K type strain sequencing project: providing services to taxonomists for standard genome sequencing and annotation.</title>
        <authorList>
            <consortium name="The Broad Institute Genomics Platform"/>
            <consortium name="The Broad Institute Genome Sequencing Center for Infectious Disease"/>
            <person name="Wu L."/>
            <person name="Ma J."/>
        </authorList>
    </citation>
    <scope>NUCLEOTIDE SEQUENCE [LARGE SCALE GENOMIC DNA]</scope>
    <source>
        <strain evidence="4">JCM 17933</strain>
    </source>
</reference>
<keyword evidence="4" id="KW-1185">Reference proteome</keyword>
<keyword evidence="2" id="KW-1133">Transmembrane helix</keyword>
<accession>A0ABP8Q5Z4</accession>
<name>A0ABP8Q5Z4_9ACTN</name>
<keyword evidence="2" id="KW-0472">Membrane</keyword>
<feature type="transmembrane region" description="Helical" evidence="2">
    <location>
        <begin position="123"/>
        <end position="146"/>
    </location>
</feature>